<dbReference type="GO" id="GO:0008270">
    <property type="term" value="F:zinc ion binding"/>
    <property type="evidence" value="ECO:0007669"/>
    <property type="project" value="UniProtKB-KW"/>
</dbReference>
<sequence>MLPHTFPFLEFLLVFYQWQTVTKAQSLTNAVFWQTPVVFNTSDPLDQGSVVDSDSRLAVSQDFQVINTGADADYEHKRLLIDMSNGCSNSTNLSAIQQWNDQLLTSSVTQSLPKMALIERGECTWNRKVSAVNYLSILYHLNIQAMLIYDNNTHGFSNTSFELQPIGTGEPLKQAHFNNNNTPLPASRNITHMDDNDLFRNTSNASNSSSNYLSVYFTTNDHGRYLKRLNPSYSSYSSSSAKNSTFKLNLHQFYQITPYLSITLLNSNQNDDGDNNAGGGFSNLLATSKGYLSYIIALVAVFLIGVIFLRWWRLRRMRRQVAVENGQALHADYILQSRTDQVDPLPVPMVNALPIVYYSVDTINNATCVICLDDYVENKSQVRMLPCRHGFCVLCIDPWLTQKSTFCPICKHDCLPPDQREQREQRQYNTTSSGNHNNIDISDATTTLENGPRTVIPHRNSSDHNSYTPSINSHH</sequence>
<dbReference type="PROSITE" id="PS00518">
    <property type="entry name" value="ZF_RING_1"/>
    <property type="match status" value="1"/>
</dbReference>
<evidence type="ECO:0000256" key="4">
    <source>
        <dbReference type="PROSITE-ProRule" id="PRU00175"/>
    </source>
</evidence>
<keyword evidence="1" id="KW-0479">Metal-binding</keyword>
<feature type="chain" id="PRO_5011964865" description="RING-type domain-containing protein" evidence="7">
    <location>
        <begin position="25"/>
        <end position="475"/>
    </location>
</feature>
<organism evidence="9 10">
    <name type="scientific">Absidia repens</name>
    <dbReference type="NCBI Taxonomy" id="90262"/>
    <lineage>
        <taxon>Eukaryota</taxon>
        <taxon>Fungi</taxon>
        <taxon>Fungi incertae sedis</taxon>
        <taxon>Mucoromycota</taxon>
        <taxon>Mucoromycotina</taxon>
        <taxon>Mucoromycetes</taxon>
        <taxon>Mucorales</taxon>
        <taxon>Cunninghamellaceae</taxon>
        <taxon>Absidia</taxon>
    </lineage>
</organism>
<evidence type="ECO:0000256" key="7">
    <source>
        <dbReference type="SAM" id="SignalP"/>
    </source>
</evidence>
<accession>A0A1X2I0C6</accession>
<keyword evidence="3" id="KW-0862">Zinc</keyword>
<reference evidence="9 10" key="1">
    <citation type="submission" date="2016-07" db="EMBL/GenBank/DDBJ databases">
        <title>Pervasive Adenine N6-methylation of Active Genes in Fungi.</title>
        <authorList>
            <consortium name="DOE Joint Genome Institute"/>
            <person name="Mondo S.J."/>
            <person name="Dannebaum R.O."/>
            <person name="Kuo R.C."/>
            <person name="Labutti K."/>
            <person name="Haridas S."/>
            <person name="Kuo A."/>
            <person name="Salamov A."/>
            <person name="Ahrendt S.R."/>
            <person name="Lipzen A."/>
            <person name="Sullivan W."/>
            <person name="Andreopoulos W.B."/>
            <person name="Clum A."/>
            <person name="Lindquist E."/>
            <person name="Daum C."/>
            <person name="Ramamoorthy G.K."/>
            <person name="Gryganskyi A."/>
            <person name="Culley D."/>
            <person name="Magnuson J.K."/>
            <person name="James T.Y."/>
            <person name="O'Malley M.A."/>
            <person name="Stajich J.E."/>
            <person name="Spatafora J.W."/>
            <person name="Visel A."/>
            <person name="Grigoriev I.V."/>
        </authorList>
    </citation>
    <scope>NUCLEOTIDE SEQUENCE [LARGE SCALE GENOMIC DNA]</scope>
    <source>
        <strain evidence="9 10">NRRL 1336</strain>
    </source>
</reference>
<keyword evidence="10" id="KW-1185">Reference proteome</keyword>
<feature type="transmembrane region" description="Helical" evidence="6">
    <location>
        <begin position="291"/>
        <end position="312"/>
    </location>
</feature>
<dbReference type="GO" id="GO:0061630">
    <property type="term" value="F:ubiquitin protein ligase activity"/>
    <property type="evidence" value="ECO:0007669"/>
    <property type="project" value="TreeGrafter"/>
</dbReference>
<dbReference type="InterPro" id="IPR001841">
    <property type="entry name" value="Znf_RING"/>
</dbReference>
<dbReference type="InterPro" id="IPR051834">
    <property type="entry name" value="RING_finger_E3_ligase"/>
</dbReference>
<comment type="caution">
    <text evidence="9">The sequence shown here is derived from an EMBL/GenBank/DDBJ whole genome shotgun (WGS) entry which is preliminary data.</text>
</comment>
<feature type="signal peptide" evidence="7">
    <location>
        <begin position="1"/>
        <end position="24"/>
    </location>
</feature>
<evidence type="ECO:0000313" key="10">
    <source>
        <dbReference type="Proteomes" id="UP000193560"/>
    </source>
</evidence>
<dbReference type="Gene3D" id="3.30.40.10">
    <property type="entry name" value="Zinc/RING finger domain, C3HC4 (zinc finger)"/>
    <property type="match status" value="1"/>
</dbReference>
<evidence type="ECO:0000256" key="5">
    <source>
        <dbReference type="SAM" id="MobiDB-lite"/>
    </source>
</evidence>
<name>A0A1X2I0C6_9FUNG</name>
<dbReference type="EMBL" id="MCGE01000038">
    <property type="protein sequence ID" value="ORZ06619.1"/>
    <property type="molecule type" value="Genomic_DNA"/>
</dbReference>
<evidence type="ECO:0000256" key="3">
    <source>
        <dbReference type="ARBA" id="ARBA00022833"/>
    </source>
</evidence>
<dbReference type="PANTHER" id="PTHR45931:SF3">
    <property type="entry name" value="RING ZINC FINGER-CONTAINING PROTEIN"/>
    <property type="match status" value="1"/>
</dbReference>
<feature type="compositionally biased region" description="Polar residues" evidence="5">
    <location>
        <begin position="463"/>
        <end position="475"/>
    </location>
</feature>
<dbReference type="SUPFAM" id="SSF57850">
    <property type="entry name" value="RING/U-box"/>
    <property type="match status" value="1"/>
</dbReference>
<dbReference type="SMART" id="SM00184">
    <property type="entry name" value="RING"/>
    <property type="match status" value="1"/>
</dbReference>
<dbReference type="AlphaFoldDB" id="A0A1X2I0C6"/>
<dbReference type="OrthoDB" id="8062037at2759"/>
<protein>
    <recommendedName>
        <fullName evidence="8">RING-type domain-containing protein</fullName>
    </recommendedName>
</protein>
<dbReference type="GO" id="GO:0005634">
    <property type="term" value="C:nucleus"/>
    <property type="evidence" value="ECO:0007669"/>
    <property type="project" value="TreeGrafter"/>
</dbReference>
<proteinExistence type="predicted"/>
<dbReference type="PANTHER" id="PTHR45931">
    <property type="entry name" value="SI:CH211-59O9.10"/>
    <property type="match status" value="1"/>
</dbReference>
<evidence type="ECO:0000259" key="8">
    <source>
        <dbReference type="PROSITE" id="PS50089"/>
    </source>
</evidence>
<gene>
    <name evidence="9" type="ORF">BCR42DRAFT_456297</name>
</gene>
<dbReference type="GO" id="GO:0006511">
    <property type="term" value="P:ubiquitin-dependent protein catabolic process"/>
    <property type="evidence" value="ECO:0007669"/>
    <property type="project" value="TreeGrafter"/>
</dbReference>
<feature type="region of interest" description="Disordered" evidence="5">
    <location>
        <begin position="420"/>
        <end position="475"/>
    </location>
</feature>
<evidence type="ECO:0000256" key="6">
    <source>
        <dbReference type="SAM" id="Phobius"/>
    </source>
</evidence>
<dbReference type="CDD" id="cd16454">
    <property type="entry name" value="RING-H2_PA-TM-RING"/>
    <property type="match status" value="1"/>
</dbReference>
<keyword evidence="7" id="KW-0732">Signal</keyword>
<evidence type="ECO:0000256" key="1">
    <source>
        <dbReference type="ARBA" id="ARBA00022723"/>
    </source>
</evidence>
<keyword evidence="6" id="KW-0812">Transmembrane</keyword>
<dbReference type="InterPro" id="IPR017907">
    <property type="entry name" value="Znf_RING_CS"/>
</dbReference>
<dbReference type="Pfam" id="PF13639">
    <property type="entry name" value="zf-RING_2"/>
    <property type="match status" value="1"/>
</dbReference>
<dbReference type="InterPro" id="IPR013083">
    <property type="entry name" value="Znf_RING/FYVE/PHD"/>
</dbReference>
<dbReference type="Proteomes" id="UP000193560">
    <property type="component" value="Unassembled WGS sequence"/>
</dbReference>
<dbReference type="STRING" id="90262.A0A1X2I0C6"/>
<keyword evidence="6" id="KW-0472">Membrane</keyword>
<evidence type="ECO:0000313" key="9">
    <source>
        <dbReference type="EMBL" id="ORZ06619.1"/>
    </source>
</evidence>
<dbReference type="PROSITE" id="PS50089">
    <property type="entry name" value="ZF_RING_2"/>
    <property type="match status" value="1"/>
</dbReference>
<feature type="domain" description="RING-type" evidence="8">
    <location>
        <begin position="368"/>
        <end position="411"/>
    </location>
</feature>
<keyword evidence="6" id="KW-1133">Transmembrane helix</keyword>
<feature type="compositionally biased region" description="Polar residues" evidence="5">
    <location>
        <begin position="428"/>
        <end position="449"/>
    </location>
</feature>
<evidence type="ECO:0000256" key="2">
    <source>
        <dbReference type="ARBA" id="ARBA00022771"/>
    </source>
</evidence>
<keyword evidence="2 4" id="KW-0863">Zinc-finger</keyword>